<dbReference type="PANTHER" id="PTHR10587">
    <property type="entry name" value="GLYCOSYL TRANSFERASE-RELATED"/>
    <property type="match status" value="1"/>
</dbReference>
<dbReference type="CDD" id="cd10917">
    <property type="entry name" value="CE4_NodB_like_6s_7s"/>
    <property type="match status" value="1"/>
</dbReference>
<dbReference type="Pfam" id="PF01522">
    <property type="entry name" value="Polysacc_deac_1"/>
    <property type="match status" value="1"/>
</dbReference>
<dbReference type="SUPFAM" id="SSF88713">
    <property type="entry name" value="Glycoside hydrolase/deacetylase"/>
    <property type="match status" value="1"/>
</dbReference>
<keyword evidence="3" id="KW-0378">Hydrolase</keyword>
<accession>A0ABW8YWH4</accession>
<dbReference type="GO" id="GO:0016787">
    <property type="term" value="F:hydrolase activity"/>
    <property type="evidence" value="ECO:0007669"/>
    <property type="project" value="UniProtKB-KW"/>
</dbReference>
<dbReference type="InterPro" id="IPR011330">
    <property type="entry name" value="Glyco_hydro/deAcase_b/a-brl"/>
</dbReference>
<evidence type="ECO:0000313" key="3">
    <source>
        <dbReference type="EMBL" id="MFL9844656.1"/>
    </source>
</evidence>
<dbReference type="RefSeq" id="WP_408084909.1">
    <property type="nucleotide sequence ID" value="NZ_JBELPZ010000008.1"/>
</dbReference>
<dbReference type="EMBL" id="JBELPZ010000008">
    <property type="protein sequence ID" value="MFL9844656.1"/>
    <property type="molecule type" value="Genomic_DNA"/>
</dbReference>
<dbReference type="EC" id="3.-.-.-" evidence="3"/>
<dbReference type="PROSITE" id="PS51677">
    <property type="entry name" value="NODB"/>
    <property type="match status" value="1"/>
</dbReference>
<proteinExistence type="predicted"/>
<feature type="domain" description="NodB homology" evidence="2">
    <location>
        <begin position="68"/>
        <end position="245"/>
    </location>
</feature>
<gene>
    <name evidence="3" type="ORF">ABS766_09510</name>
</gene>
<organism evidence="3 4">
    <name type="scientific">Flavobacterium rhizosphaerae</name>
    <dbReference type="NCBI Taxonomy" id="3163298"/>
    <lineage>
        <taxon>Bacteria</taxon>
        <taxon>Pseudomonadati</taxon>
        <taxon>Bacteroidota</taxon>
        <taxon>Flavobacteriia</taxon>
        <taxon>Flavobacteriales</taxon>
        <taxon>Flavobacteriaceae</taxon>
        <taxon>Flavobacterium</taxon>
    </lineage>
</organism>
<dbReference type="InterPro" id="IPR002509">
    <property type="entry name" value="NODB_dom"/>
</dbReference>
<feature type="transmembrane region" description="Helical" evidence="1">
    <location>
        <begin position="9"/>
        <end position="30"/>
    </location>
</feature>
<dbReference type="InterPro" id="IPR050248">
    <property type="entry name" value="Polysacc_deacetylase_ArnD"/>
</dbReference>
<comment type="caution">
    <text evidence="3">The sequence shown here is derived from an EMBL/GenBank/DDBJ whole genome shotgun (WGS) entry which is preliminary data.</text>
</comment>
<evidence type="ECO:0000256" key="1">
    <source>
        <dbReference type="SAM" id="Phobius"/>
    </source>
</evidence>
<keyword evidence="1" id="KW-1133">Transmembrane helix</keyword>
<keyword evidence="4" id="KW-1185">Reference proteome</keyword>
<sequence>MLKHRINTFFLFFALLLLAGLSFWVVVPFWVFVLPVLLWLIIAVAGSSVITLNYHIKAYCGNPDVTANTISLTFDDGPTPETLKVLQLLKKYNAAATFFCIGTQVEKHPEILKKIIEEGHTVGNHTYSHAAKMGFFSAEKVKQELQHANKAIYNAISKQALLFRPPFGVTNPNIAKALKATGHTVIGWNNRSLDAVIPDEDTIFNRVTQRLAPGCIILLHDTSQKTVNVLERLLVFLQQNNYKSVTVDQLLNIPAYEE</sequence>
<protein>
    <submittedName>
        <fullName evidence="3">Polysaccharide deacetylase family protein</fullName>
        <ecNumber evidence="3">3.-.-.-</ecNumber>
    </submittedName>
</protein>
<name>A0ABW8YWH4_9FLAO</name>
<keyword evidence="1" id="KW-0472">Membrane</keyword>
<dbReference type="Proteomes" id="UP001629156">
    <property type="component" value="Unassembled WGS sequence"/>
</dbReference>
<evidence type="ECO:0000313" key="4">
    <source>
        <dbReference type="Proteomes" id="UP001629156"/>
    </source>
</evidence>
<feature type="transmembrane region" description="Helical" evidence="1">
    <location>
        <begin position="36"/>
        <end position="54"/>
    </location>
</feature>
<keyword evidence="1" id="KW-0812">Transmembrane</keyword>
<reference evidence="3 4" key="1">
    <citation type="submission" date="2024-06" db="EMBL/GenBank/DDBJ databases">
        <authorList>
            <person name="Kaempfer P."/>
            <person name="Viver T."/>
        </authorList>
    </citation>
    <scope>NUCLEOTIDE SEQUENCE [LARGE SCALE GENOMIC DNA]</scope>
    <source>
        <strain evidence="3 4">ST-119</strain>
    </source>
</reference>
<dbReference type="Gene3D" id="3.20.20.370">
    <property type="entry name" value="Glycoside hydrolase/deacetylase"/>
    <property type="match status" value="1"/>
</dbReference>
<evidence type="ECO:0000259" key="2">
    <source>
        <dbReference type="PROSITE" id="PS51677"/>
    </source>
</evidence>